<keyword evidence="3" id="KW-1185">Reference proteome</keyword>
<organism evidence="2 3">
    <name type="scientific">Babesia duncani</name>
    <dbReference type="NCBI Taxonomy" id="323732"/>
    <lineage>
        <taxon>Eukaryota</taxon>
        <taxon>Sar</taxon>
        <taxon>Alveolata</taxon>
        <taxon>Apicomplexa</taxon>
        <taxon>Aconoidasida</taxon>
        <taxon>Piroplasmida</taxon>
        <taxon>Babesiidae</taxon>
        <taxon>Babesia</taxon>
    </lineage>
</organism>
<proteinExistence type="predicted"/>
<evidence type="ECO:0000313" key="2">
    <source>
        <dbReference type="EMBL" id="KAK2197067.1"/>
    </source>
</evidence>
<name>A0AAD9UPN4_9APIC</name>
<dbReference type="AlphaFoldDB" id="A0AAD9UPN4"/>
<dbReference type="Proteomes" id="UP001214638">
    <property type="component" value="Unassembled WGS sequence"/>
</dbReference>
<protein>
    <submittedName>
        <fullName evidence="2">Uncharacterized protein</fullName>
    </submittedName>
</protein>
<feature type="region of interest" description="Disordered" evidence="1">
    <location>
        <begin position="1"/>
        <end position="56"/>
    </location>
</feature>
<dbReference type="EMBL" id="JALLKP010000001">
    <property type="protein sequence ID" value="KAK2197067.1"/>
    <property type="molecule type" value="Genomic_DNA"/>
</dbReference>
<feature type="compositionally biased region" description="Polar residues" evidence="1">
    <location>
        <begin position="46"/>
        <end position="56"/>
    </location>
</feature>
<accession>A0AAD9UPN4</accession>
<sequence length="180" mass="20231">MWHGDSRVEFSLKKMGQEDNSTESRPKGDGQRANSSGKRKRRKVKNSNPSAPISQFWSKGQNTAMMPPMMMFPPTFPVPDHLKSVMMPPDVAKNLKVAMPSNVAASGAKKSRGEIEAARALERELEREIYSRLAQKQEVTRINIAQATNYKYIQERLDIHLRAPSIPSGVLERLDALLSK</sequence>
<dbReference type="GeneID" id="94334360"/>
<comment type="caution">
    <text evidence="2">The sequence shown here is derived from an EMBL/GenBank/DDBJ whole genome shotgun (WGS) entry which is preliminary data.</text>
</comment>
<dbReference type="RefSeq" id="XP_067803909.1">
    <property type="nucleotide sequence ID" value="XM_067945118.1"/>
</dbReference>
<evidence type="ECO:0000313" key="3">
    <source>
        <dbReference type="Proteomes" id="UP001214638"/>
    </source>
</evidence>
<feature type="compositionally biased region" description="Basic and acidic residues" evidence="1">
    <location>
        <begin position="1"/>
        <end position="30"/>
    </location>
</feature>
<evidence type="ECO:0000256" key="1">
    <source>
        <dbReference type="SAM" id="MobiDB-lite"/>
    </source>
</evidence>
<dbReference type="KEGG" id="bdw:94334360"/>
<gene>
    <name evidence="2" type="ORF">BdWA1_000062</name>
</gene>
<reference evidence="2" key="1">
    <citation type="journal article" date="2023" name="Nat. Microbiol.">
        <title>Babesia duncani multi-omics identifies virulence factors and drug targets.</title>
        <authorList>
            <person name="Singh P."/>
            <person name="Lonardi S."/>
            <person name="Liang Q."/>
            <person name="Vydyam P."/>
            <person name="Khabirova E."/>
            <person name="Fang T."/>
            <person name="Gihaz S."/>
            <person name="Thekkiniath J."/>
            <person name="Munshi M."/>
            <person name="Abel S."/>
            <person name="Ciampossin L."/>
            <person name="Batugedara G."/>
            <person name="Gupta M."/>
            <person name="Lu X.M."/>
            <person name="Lenz T."/>
            <person name="Chakravarty S."/>
            <person name="Cornillot E."/>
            <person name="Hu Y."/>
            <person name="Ma W."/>
            <person name="Gonzalez L.M."/>
            <person name="Sanchez S."/>
            <person name="Estrada K."/>
            <person name="Sanchez-Flores A."/>
            <person name="Montero E."/>
            <person name="Harb O.S."/>
            <person name="Le Roch K.G."/>
            <person name="Mamoun C.B."/>
        </authorList>
    </citation>
    <scope>NUCLEOTIDE SEQUENCE</scope>
    <source>
        <strain evidence="2">WA1</strain>
    </source>
</reference>